<feature type="repeat" description="ANK" evidence="3">
    <location>
        <begin position="103"/>
        <end position="135"/>
    </location>
</feature>
<dbReference type="Pfam" id="PF00023">
    <property type="entry name" value="Ank"/>
    <property type="match status" value="2"/>
</dbReference>
<feature type="repeat" description="ANK" evidence="3">
    <location>
        <begin position="136"/>
        <end position="154"/>
    </location>
</feature>
<sequence>NDINLELWKAADSGDKSAVVSALSAGGDPSWQNPSDGDRTALMRAAIGNHADITRIIIEAGADIEKRNVNSDTAMHYAAWMGSNEALSVLINHKADVNSLGKWGWTPLMLAVRGGNLATTKALVDAGASVDIADNDGDTALHVAAYYNKAEIAR</sequence>
<dbReference type="AlphaFoldDB" id="A0AAV2SFK8"/>
<dbReference type="PROSITE" id="PS50088">
    <property type="entry name" value="ANK_REPEAT"/>
    <property type="match status" value="4"/>
</dbReference>
<organism evidence="4 5">
    <name type="scientific">Meganyctiphanes norvegica</name>
    <name type="common">Northern krill</name>
    <name type="synonym">Thysanopoda norvegica</name>
    <dbReference type="NCBI Taxonomy" id="48144"/>
    <lineage>
        <taxon>Eukaryota</taxon>
        <taxon>Metazoa</taxon>
        <taxon>Ecdysozoa</taxon>
        <taxon>Arthropoda</taxon>
        <taxon>Crustacea</taxon>
        <taxon>Multicrustacea</taxon>
        <taxon>Malacostraca</taxon>
        <taxon>Eumalacostraca</taxon>
        <taxon>Eucarida</taxon>
        <taxon>Euphausiacea</taxon>
        <taxon>Euphausiidae</taxon>
        <taxon>Meganyctiphanes</taxon>
    </lineage>
</organism>
<comment type="caution">
    <text evidence="4">The sequence shown here is derived from an EMBL/GenBank/DDBJ whole genome shotgun (WGS) entry which is preliminary data.</text>
</comment>
<dbReference type="EMBL" id="CAXKWB010070939">
    <property type="protein sequence ID" value="CAL4194644.1"/>
    <property type="molecule type" value="Genomic_DNA"/>
</dbReference>
<dbReference type="Proteomes" id="UP001497623">
    <property type="component" value="Unassembled WGS sequence"/>
</dbReference>
<keyword evidence="1" id="KW-0677">Repeat</keyword>
<keyword evidence="5" id="KW-1185">Reference proteome</keyword>
<dbReference type="Pfam" id="PF12796">
    <property type="entry name" value="Ank_2"/>
    <property type="match status" value="1"/>
</dbReference>
<gene>
    <name evidence="4" type="ORF">MNOR_LOCUS36965</name>
</gene>
<evidence type="ECO:0000313" key="4">
    <source>
        <dbReference type="EMBL" id="CAL4194644.1"/>
    </source>
</evidence>
<dbReference type="InterPro" id="IPR036770">
    <property type="entry name" value="Ankyrin_rpt-contain_sf"/>
</dbReference>
<evidence type="ECO:0000313" key="5">
    <source>
        <dbReference type="Proteomes" id="UP001497623"/>
    </source>
</evidence>
<dbReference type="PANTHER" id="PTHR24201">
    <property type="entry name" value="ANK_REP_REGION DOMAIN-CONTAINING PROTEIN"/>
    <property type="match status" value="1"/>
</dbReference>
<accession>A0AAV2SFK8</accession>
<dbReference type="InterPro" id="IPR050776">
    <property type="entry name" value="Ank_Repeat/CDKN_Inhibitor"/>
</dbReference>
<evidence type="ECO:0000256" key="1">
    <source>
        <dbReference type="ARBA" id="ARBA00022737"/>
    </source>
</evidence>
<feature type="repeat" description="ANK" evidence="3">
    <location>
        <begin position="37"/>
        <end position="69"/>
    </location>
</feature>
<name>A0AAV2SFK8_MEGNR</name>
<feature type="repeat" description="ANK" evidence="3">
    <location>
        <begin position="70"/>
        <end position="102"/>
    </location>
</feature>
<feature type="non-terminal residue" evidence="4">
    <location>
        <position position="1"/>
    </location>
</feature>
<feature type="non-terminal residue" evidence="4">
    <location>
        <position position="154"/>
    </location>
</feature>
<dbReference type="InterPro" id="IPR002110">
    <property type="entry name" value="Ankyrin_rpt"/>
</dbReference>
<proteinExistence type="predicted"/>
<dbReference type="SUPFAM" id="SSF48403">
    <property type="entry name" value="Ankyrin repeat"/>
    <property type="match status" value="1"/>
</dbReference>
<dbReference type="SMART" id="SM00248">
    <property type="entry name" value="ANK"/>
    <property type="match status" value="4"/>
</dbReference>
<evidence type="ECO:0008006" key="6">
    <source>
        <dbReference type="Google" id="ProtNLM"/>
    </source>
</evidence>
<dbReference type="PROSITE" id="PS50297">
    <property type="entry name" value="ANK_REP_REGION"/>
    <property type="match status" value="4"/>
</dbReference>
<evidence type="ECO:0000256" key="3">
    <source>
        <dbReference type="PROSITE-ProRule" id="PRU00023"/>
    </source>
</evidence>
<evidence type="ECO:0000256" key="2">
    <source>
        <dbReference type="ARBA" id="ARBA00023043"/>
    </source>
</evidence>
<protein>
    <recommendedName>
        <fullName evidence="6">Ankyrin repeat domain-containing protein</fullName>
    </recommendedName>
</protein>
<reference evidence="4 5" key="1">
    <citation type="submission" date="2024-05" db="EMBL/GenBank/DDBJ databases">
        <authorList>
            <person name="Wallberg A."/>
        </authorList>
    </citation>
    <scope>NUCLEOTIDE SEQUENCE [LARGE SCALE GENOMIC DNA]</scope>
</reference>
<keyword evidence="2 3" id="KW-0040">ANK repeat</keyword>
<dbReference type="Gene3D" id="1.25.40.20">
    <property type="entry name" value="Ankyrin repeat-containing domain"/>
    <property type="match status" value="2"/>
</dbReference>
<dbReference type="PANTHER" id="PTHR24201:SF15">
    <property type="entry name" value="ANKYRIN REPEAT DOMAIN-CONTAINING PROTEIN 66"/>
    <property type="match status" value="1"/>
</dbReference>